<dbReference type="EMBL" id="JAWWNJ010000040">
    <property type="protein sequence ID" value="KAK7020892.1"/>
    <property type="molecule type" value="Genomic_DNA"/>
</dbReference>
<comment type="caution">
    <text evidence="1">The sequence shown here is derived from an EMBL/GenBank/DDBJ whole genome shotgun (WGS) entry which is preliminary data.</text>
</comment>
<dbReference type="AlphaFoldDB" id="A0AAW0B493"/>
<evidence type="ECO:0000313" key="2">
    <source>
        <dbReference type="Proteomes" id="UP001362999"/>
    </source>
</evidence>
<dbReference type="Proteomes" id="UP001362999">
    <property type="component" value="Unassembled WGS sequence"/>
</dbReference>
<proteinExistence type="predicted"/>
<evidence type="ECO:0000313" key="1">
    <source>
        <dbReference type="EMBL" id="KAK7020892.1"/>
    </source>
</evidence>
<organism evidence="1 2">
    <name type="scientific">Favolaschia claudopus</name>
    <dbReference type="NCBI Taxonomy" id="2862362"/>
    <lineage>
        <taxon>Eukaryota</taxon>
        <taxon>Fungi</taxon>
        <taxon>Dikarya</taxon>
        <taxon>Basidiomycota</taxon>
        <taxon>Agaricomycotina</taxon>
        <taxon>Agaricomycetes</taxon>
        <taxon>Agaricomycetidae</taxon>
        <taxon>Agaricales</taxon>
        <taxon>Marasmiineae</taxon>
        <taxon>Mycenaceae</taxon>
        <taxon>Favolaschia</taxon>
    </lineage>
</organism>
<keyword evidence="2" id="KW-1185">Reference proteome</keyword>
<sequence length="508" mass="57054">MYTRFMGAQRLSNLEPREFHLFLPLSSLVLSTFPAQILSVQPLLALRGSGALLQFTELPFRYRWNVVPYVVASTTSLSKLQDRKGVQPRFSRFRGWIWRQWEHFVATLRISRDLVAVVDISWHLDSARVQLDLPQNIREVERAMPVVATLEDHTPDIVIQASKALRVIAMTKQLWLKILNNLAFNGLLDLPPIDRLNISTDALILLVQRGVAGPASWLSSFPPNRPEQIVDLHLFGGGQYARICTVNSLKYITLAPATKFSQSHILWTMNTFSGRRSCWLADKHFVSFSFQLQAPLLQEVDLQTGQVKEVFSSVFTGTGFCREPGLLGELLVFSFMPNHLNQTVVVLIDWQRRKCLKLDYMSYPYTAKCEKNSDTITFCEHEYTRFHPEHIGTSPSGGTLELSWPSASFGRRPIQAKWGGNGGVPNSATPGIFGTPPNSATQHKFATDPISSGIKPSSRSQASSLLVEVEIYLAQAEGESQYSALTSEDKTKLPGCDGRKTAIFRHYL</sequence>
<name>A0AAW0B493_9AGAR</name>
<reference evidence="1 2" key="1">
    <citation type="journal article" date="2024" name="J Genomics">
        <title>Draft genome sequencing and assembly of Favolaschia claudopus CIRM-BRFM 2984 isolated from oak limbs.</title>
        <authorList>
            <person name="Navarro D."/>
            <person name="Drula E."/>
            <person name="Chaduli D."/>
            <person name="Cazenave R."/>
            <person name="Ahrendt S."/>
            <person name="Wang J."/>
            <person name="Lipzen A."/>
            <person name="Daum C."/>
            <person name="Barry K."/>
            <person name="Grigoriev I.V."/>
            <person name="Favel A."/>
            <person name="Rosso M.N."/>
            <person name="Martin F."/>
        </authorList>
    </citation>
    <scope>NUCLEOTIDE SEQUENCE [LARGE SCALE GENOMIC DNA]</scope>
    <source>
        <strain evidence="1 2">CIRM-BRFM 2984</strain>
    </source>
</reference>
<protein>
    <submittedName>
        <fullName evidence="1">Uncharacterized protein</fullName>
    </submittedName>
</protein>
<gene>
    <name evidence="1" type="ORF">R3P38DRAFT_2781522</name>
</gene>
<accession>A0AAW0B493</accession>